<dbReference type="AlphaFoldDB" id="F4S3P8"/>
<name>F4S3P8_MELLP</name>
<dbReference type="InterPro" id="IPR018608">
    <property type="entry name" value="Gti1/Pac2"/>
</dbReference>
<dbReference type="KEGG" id="mlr:MELLADRAFT_93042"/>
<dbReference type="PANTHER" id="PTHR28027">
    <property type="entry name" value="TRANSCRIPTIONAL REGULATOR MIT1"/>
    <property type="match status" value="1"/>
</dbReference>
<feature type="region of interest" description="Disordered" evidence="1">
    <location>
        <begin position="432"/>
        <end position="593"/>
    </location>
</feature>
<feature type="compositionally biased region" description="Polar residues" evidence="1">
    <location>
        <begin position="21"/>
        <end position="32"/>
    </location>
</feature>
<feature type="compositionally biased region" description="Basic and acidic residues" evidence="1">
    <location>
        <begin position="463"/>
        <end position="475"/>
    </location>
</feature>
<feature type="compositionally biased region" description="Basic and acidic residues" evidence="1">
    <location>
        <begin position="1"/>
        <end position="11"/>
    </location>
</feature>
<feature type="compositionally biased region" description="Polar residues" evidence="1">
    <location>
        <begin position="543"/>
        <end position="555"/>
    </location>
</feature>
<dbReference type="PANTHER" id="PTHR28027:SF1">
    <property type="entry name" value="CAMP INDEPENDENT REGULATORY PROTEIN (AFU_ORTHOLOGUE AFUA_3G09640)"/>
    <property type="match status" value="1"/>
</dbReference>
<dbReference type="OrthoDB" id="5572844at2759"/>
<evidence type="ECO:0000256" key="1">
    <source>
        <dbReference type="SAM" id="MobiDB-lite"/>
    </source>
</evidence>
<dbReference type="GeneID" id="18936445"/>
<accession>F4S3P8</accession>
<dbReference type="HOGENOM" id="CLU_394347_0_0_1"/>
<evidence type="ECO:0000313" key="2">
    <source>
        <dbReference type="EMBL" id="EGG00710.1"/>
    </source>
</evidence>
<dbReference type="VEuPathDB" id="FungiDB:MELLADRAFT_93042"/>
<reference evidence="3" key="1">
    <citation type="journal article" date="2011" name="Proc. Natl. Acad. Sci. U.S.A.">
        <title>Obligate biotrophy features unraveled by the genomic analysis of rust fungi.</title>
        <authorList>
            <person name="Duplessis S."/>
            <person name="Cuomo C.A."/>
            <person name="Lin Y.-C."/>
            <person name="Aerts A."/>
            <person name="Tisserant E."/>
            <person name="Veneault-Fourrey C."/>
            <person name="Joly D.L."/>
            <person name="Hacquard S."/>
            <person name="Amselem J."/>
            <person name="Cantarel B.L."/>
            <person name="Chiu R."/>
            <person name="Coutinho P.M."/>
            <person name="Feau N."/>
            <person name="Field M."/>
            <person name="Frey P."/>
            <person name="Gelhaye E."/>
            <person name="Goldberg J."/>
            <person name="Grabherr M.G."/>
            <person name="Kodira C.D."/>
            <person name="Kohler A."/>
            <person name="Kuees U."/>
            <person name="Lindquist E.A."/>
            <person name="Lucas S.M."/>
            <person name="Mago R."/>
            <person name="Mauceli E."/>
            <person name="Morin E."/>
            <person name="Murat C."/>
            <person name="Pangilinan J.L."/>
            <person name="Park R."/>
            <person name="Pearson M."/>
            <person name="Quesneville H."/>
            <person name="Rouhier N."/>
            <person name="Sakthikumar S."/>
            <person name="Salamov A.A."/>
            <person name="Schmutz J."/>
            <person name="Selles B."/>
            <person name="Shapiro H."/>
            <person name="Tanguay P."/>
            <person name="Tuskan G.A."/>
            <person name="Henrissat B."/>
            <person name="Van de Peer Y."/>
            <person name="Rouze P."/>
            <person name="Ellis J.G."/>
            <person name="Dodds P.N."/>
            <person name="Schein J.E."/>
            <person name="Zhong S."/>
            <person name="Hamelin R.C."/>
            <person name="Grigoriev I.V."/>
            <person name="Szabo L.J."/>
            <person name="Martin F."/>
        </authorList>
    </citation>
    <scope>NUCLEOTIDE SEQUENCE [LARGE SCALE GENOMIC DNA]</scope>
    <source>
        <strain evidence="3">98AG31 / pathotype 3-4-7</strain>
    </source>
</reference>
<dbReference type="GO" id="GO:0003677">
    <property type="term" value="F:DNA binding"/>
    <property type="evidence" value="ECO:0007669"/>
    <property type="project" value="TreeGrafter"/>
</dbReference>
<keyword evidence="3" id="KW-1185">Reference proteome</keyword>
<feature type="compositionally biased region" description="Polar residues" evidence="1">
    <location>
        <begin position="607"/>
        <end position="617"/>
    </location>
</feature>
<feature type="compositionally biased region" description="Polar residues" evidence="1">
    <location>
        <begin position="672"/>
        <end position="682"/>
    </location>
</feature>
<feature type="compositionally biased region" description="Basic and acidic residues" evidence="1">
    <location>
        <begin position="34"/>
        <end position="43"/>
    </location>
</feature>
<dbReference type="InParanoid" id="F4S3P8"/>
<evidence type="ECO:0000313" key="3">
    <source>
        <dbReference type="Proteomes" id="UP000001072"/>
    </source>
</evidence>
<feature type="region of interest" description="Disordered" evidence="1">
    <location>
        <begin position="315"/>
        <end position="346"/>
    </location>
</feature>
<feature type="region of interest" description="Disordered" evidence="1">
    <location>
        <begin position="607"/>
        <end position="699"/>
    </location>
</feature>
<feature type="compositionally biased region" description="Polar residues" evidence="1">
    <location>
        <begin position="571"/>
        <end position="593"/>
    </location>
</feature>
<dbReference type="Proteomes" id="UP000001072">
    <property type="component" value="Unassembled WGS sequence"/>
</dbReference>
<organism evidence="3">
    <name type="scientific">Melampsora larici-populina (strain 98AG31 / pathotype 3-4-7)</name>
    <name type="common">Poplar leaf rust fungus</name>
    <dbReference type="NCBI Taxonomy" id="747676"/>
    <lineage>
        <taxon>Eukaryota</taxon>
        <taxon>Fungi</taxon>
        <taxon>Dikarya</taxon>
        <taxon>Basidiomycota</taxon>
        <taxon>Pucciniomycotina</taxon>
        <taxon>Pucciniomycetes</taxon>
        <taxon>Pucciniales</taxon>
        <taxon>Melampsoraceae</taxon>
        <taxon>Melampsora</taxon>
    </lineage>
</organism>
<feature type="compositionally biased region" description="Polar residues" evidence="1">
    <location>
        <begin position="476"/>
        <end position="487"/>
    </location>
</feature>
<gene>
    <name evidence="2" type="ORF">MELLADRAFT_93042</name>
</gene>
<feature type="compositionally biased region" description="Low complexity" evidence="1">
    <location>
        <begin position="443"/>
        <end position="460"/>
    </location>
</feature>
<feature type="compositionally biased region" description="Polar residues" evidence="1">
    <location>
        <begin position="626"/>
        <end position="664"/>
    </location>
</feature>
<protein>
    <submittedName>
        <fullName evidence="2">Uncharacterized protein</fullName>
    </submittedName>
</protein>
<feature type="region of interest" description="Disordered" evidence="1">
    <location>
        <begin position="1"/>
        <end position="79"/>
    </location>
</feature>
<feature type="region of interest" description="Disordered" evidence="1">
    <location>
        <begin position="95"/>
        <end position="123"/>
    </location>
</feature>
<feature type="compositionally biased region" description="Polar residues" evidence="1">
    <location>
        <begin position="315"/>
        <end position="329"/>
    </location>
</feature>
<dbReference type="RefSeq" id="XP_007415981.1">
    <property type="nucleotide sequence ID" value="XM_007415919.1"/>
</dbReference>
<dbReference type="EMBL" id="GL883144">
    <property type="protein sequence ID" value="EGG00710.1"/>
    <property type="molecule type" value="Genomic_DNA"/>
</dbReference>
<sequence length="699" mass="76880">MREFQDRRDRTSWACSVVPQHVTQPSISNNTHHPYPDPDHSSESKPLSLTTSCLPSGPSSGSPHLQSSSPHSALTPSLPPVYTVQRHQNRFFTPAVDSQETADGVGSEQRGIQSQSTSEHRHHQLTPLPQQFTMMSETWYGLVQTPRDAYLLLEACRVGKLYRITRRLTDMERSQIIRPGAVFVWEEKEAGIKRWTDHVRWSPSRVSGAFLIYSELLSASSRDSQTSSDPLLKQSFSSTTLEGDKLHLIAYYSKAALDSGTLPTPTLDSRLSEMVIPPGIYPDHRATSGVEDDSVRERQRMSLLARHSNASLLESVPSATSVESTTSSIDAAGRMQPITPTSTATSMPLSDFSFSHIGSLPESSTHRATPDAKIYMSQPKYSPSNFVPAIYPISHGIIDSSPSFNDRSGRWQTYQPPTDWINPSGVVGSVTDPRNGGYGRLHSSGGSTTWGPTLPPLTTWQAEPERERGGHERRFSTSGMLSSSLNGHSFHPYARPPDSARGRSSGNHNYTSKESTEPTDTEGLSHAPSRTPGTPNRRGYNLPSMNQQPTPQSCGSMGPPPSTKSDSPSSNVGQSRPGNGFSNLSPHFGSNCNVQQQLGNGLYQANTPREQNISNNFHRTDRLSNDIGNETTVSNNYPDHQHHQNIQPSSNIKSSDHTPASDTASQHDDNHQSLVSDQYESFSKNKESDSSNFDFEEED</sequence>
<dbReference type="eggNOG" id="KOG4476">
    <property type="taxonomic scope" value="Eukaryota"/>
</dbReference>
<feature type="compositionally biased region" description="Polar residues" evidence="1">
    <location>
        <begin position="502"/>
        <end position="513"/>
    </location>
</feature>
<feature type="compositionally biased region" description="Low complexity" evidence="1">
    <location>
        <begin position="44"/>
        <end position="74"/>
    </location>
</feature>
<dbReference type="Pfam" id="PF09729">
    <property type="entry name" value="Gti1_Pac2"/>
    <property type="match status" value="1"/>
</dbReference>
<proteinExistence type="predicted"/>